<keyword evidence="1" id="KW-1133">Transmembrane helix</keyword>
<gene>
    <name evidence="2" type="ORF">SAMN04488001_2019</name>
</gene>
<evidence type="ECO:0000256" key="1">
    <source>
        <dbReference type="SAM" id="Phobius"/>
    </source>
</evidence>
<dbReference type="OrthoDB" id="7870347at2"/>
<proteinExistence type="predicted"/>
<feature type="transmembrane region" description="Helical" evidence="1">
    <location>
        <begin position="7"/>
        <end position="27"/>
    </location>
</feature>
<keyword evidence="3" id="KW-1185">Reference proteome</keyword>
<accession>A0A1H2XK25</accession>
<sequence>MPFTRLALILCYVIVAAGLTVFVFSQMQPQGHAAQAIPALLPLAMLAGLLIRALHKRLDRDDT</sequence>
<dbReference type="Proteomes" id="UP000199441">
    <property type="component" value="Unassembled WGS sequence"/>
</dbReference>
<organism evidence="2 3">
    <name type="scientific">Litoreibacter albidus</name>
    <dbReference type="NCBI Taxonomy" id="670155"/>
    <lineage>
        <taxon>Bacteria</taxon>
        <taxon>Pseudomonadati</taxon>
        <taxon>Pseudomonadota</taxon>
        <taxon>Alphaproteobacteria</taxon>
        <taxon>Rhodobacterales</taxon>
        <taxon>Roseobacteraceae</taxon>
        <taxon>Litoreibacter</taxon>
    </lineage>
</organism>
<keyword evidence="1" id="KW-0812">Transmembrane</keyword>
<dbReference type="EMBL" id="FNOI01000003">
    <property type="protein sequence ID" value="SDW93233.1"/>
    <property type="molecule type" value="Genomic_DNA"/>
</dbReference>
<evidence type="ECO:0000313" key="2">
    <source>
        <dbReference type="EMBL" id="SDW93233.1"/>
    </source>
</evidence>
<keyword evidence="1" id="KW-0472">Membrane</keyword>
<dbReference type="AlphaFoldDB" id="A0A1H2XK25"/>
<protein>
    <submittedName>
        <fullName evidence="2">Uncharacterized protein</fullName>
    </submittedName>
</protein>
<dbReference type="STRING" id="670155.SAMN04488001_2019"/>
<evidence type="ECO:0000313" key="3">
    <source>
        <dbReference type="Proteomes" id="UP000199441"/>
    </source>
</evidence>
<feature type="transmembrane region" description="Helical" evidence="1">
    <location>
        <begin position="33"/>
        <end position="54"/>
    </location>
</feature>
<name>A0A1H2XK25_9RHOB</name>
<dbReference type="RefSeq" id="WP_089946802.1">
    <property type="nucleotide sequence ID" value="NZ_FNOI01000003.1"/>
</dbReference>
<reference evidence="3" key="1">
    <citation type="submission" date="2016-10" db="EMBL/GenBank/DDBJ databases">
        <authorList>
            <person name="Varghese N."/>
            <person name="Submissions S."/>
        </authorList>
    </citation>
    <scope>NUCLEOTIDE SEQUENCE [LARGE SCALE GENOMIC DNA]</scope>
    <source>
        <strain evidence="3">DSM 26922</strain>
    </source>
</reference>